<feature type="binding site" evidence="8">
    <location>
        <begin position="366"/>
        <end position="368"/>
    </location>
    <ligand>
        <name>FAD</name>
        <dbReference type="ChEBI" id="CHEBI:57692"/>
    </ligand>
</feature>
<feature type="binding site" evidence="8">
    <location>
        <begin position="228"/>
        <end position="232"/>
    </location>
    <ligand>
        <name>FAD</name>
        <dbReference type="ChEBI" id="CHEBI:57692"/>
    </ligand>
</feature>
<dbReference type="PRINTS" id="PR00147">
    <property type="entry name" value="DNAPHOTLYASE"/>
</dbReference>
<proteinExistence type="inferred from homology"/>
<feature type="site" description="Electron transfer via tryptophanyl radical" evidence="9">
    <location>
        <position position="300"/>
    </location>
</feature>
<evidence type="ECO:0000256" key="9">
    <source>
        <dbReference type="PIRSR" id="PIRSR602081-2"/>
    </source>
</evidence>
<dbReference type="GO" id="GO:0003904">
    <property type="term" value="F:deoxyribodipyrimidine photo-lyase activity"/>
    <property type="evidence" value="ECO:0007669"/>
    <property type="project" value="UniProtKB-EC"/>
</dbReference>
<dbReference type="KEGG" id="paca:ID47_10455"/>
<dbReference type="STRING" id="91604.ID47_10455"/>
<keyword evidence="5 8" id="KW-0274">FAD</keyword>
<dbReference type="Pfam" id="PF00875">
    <property type="entry name" value="DNA_photolyase"/>
    <property type="match status" value="1"/>
</dbReference>
<dbReference type="EC" id="4.1.99.3" evidence="2"/>
<dbReference type="PROSITE" id="PS51645">
    <property type="entry name" value="PHR_CRY_ALPHA_BETA"/>
    <property type="match status" value="1"/>
</dbReference>
<dbReference type="InterPro" id="IPR005101">
    <property type="entry name" value="Cryptochr/Photolyase_FAD-bd"/>
</dbReference>
<dbReference type="PANTHER" id="PTHR11455">
    <property type="entry name" value="CRYPTOCHROME"/>
    <property type="match status" value="1"/>
</dbReference>
<dbReference type="GO" id="GO:0071949">
    <property type="term" value="F:FAD binding"/>
    <property type="evidence" value="ECO:0007669"/>
    <property type="project" value="TreeGrafter"/>
</dbReference>
<dbReference type="FunFam" id="1.10.579.10:FF:000003">
    <property type="entry name" value="Deoxyribodipyrimidine photo-lyase"/>
    <property type="match status" value="1"/>
</dbReference>
<dbReference type="InterPro" id="IPR002081">
    <property type="entry name" value="Cryptochrome/DNA_photolyase_1"/>
</dbReference>
<evidence type="ECO:0000256" key="8">
    <source>
        <dbReference type="PIRSR" id="PIRSR602081-1"/>
    </source>
</evidence>
<dbReference type="eggNOG" id="COG0415">
    <property type="taxonomic scope" value="Bacteria"/>
</dbReference>
<comment type="cofactor">
    <cofactor evidence="1">
        <name>(6R)-5,10-methylene-5,6,7,8-tetrahydrofolate</name>
        <dbReference type="ChEBI" id="CHEBI:15636"/>
    </cofactor>
</comment>
<feature type="binding site" evidence="8">
    <location>
        <position position="216"/>
    </location>
    <ligand>
        <name>FAD</name>
        <dbReference type="ChEBI" id="CHEBI:57692"/>
    </ligand>
</feature>
<dbReference type="RefSeq" id="WP_038466086.1">
    <property type="nucleotide sequence ID" value="NZ_CP008941.1"/>
</dbReference>
<evidence type="ECO:0000256" key="4">
    <source>
        <dbReference type="ARBA" id="ARBA00022630"/>
    </source>
</evidence>
<evidence type="ECO:0000256" key="2">
    <source>
        <dbReference type="ARBA" id="ARBA00013149"/>
    </source>
</evidence>
<feature type="site" description="Electron transfer via tryptophanyl radical" evidence="9">
    <location>
        <position position="353"/>
    </location>
</feature>
<dbReference type="Gene3D" id="1.10.579.10">
    <property type="entry name" value="DNA Cyclobutane Dipyrimidine Photolyase, subunit A, domain 3"/>
    <property type="match status" value="1"/>
</dbReference>
<organism evidence="12 13">
    <name type="scientific">Candidatus Odyssella acanthamoebae</name>
    <dbReference type="NCBI Taxonomy" id="91604"/>
    <lineage>
        <taxon>Bacteria</taxon>
        <taxon>Pseudomonadati</taxon>
        <taxon>Pseudomonadota</taxon>
        <taxon>Alphaproteobacteria</taxon>
        <taxon>Holosporales</taxon>
        <taxon>Candidatus Paracaedibacteraceae</taxon>
        <taxon>Candidatus Odyssella</taxon>
    </lineage>
</organism>
<evidence type="ECO:0000259" key="11">
    <source>
        <dbReference type="PROSITE" id="PS51645"/>
    </source>
</evidence>
<dbReference type="EMBL" id="CP008941">
    <property type="protein sequence ID" value="AIK97062.1"/>
    <property type="molecule type" value="Genomic_DNA"/>
</dbReference>
<reference evidence="12 13" key="1">
    <citation type="submission" date="2014-07" db="EMBL/GenBank/DDBJ databases">
        <title>Comparative genomic insights into amoeba endosymbionts belonging to the families of Holosporaceae and Candidatus Midichloriaceae within Rickettsiales.</title>
        <authorList>
            <person name="Wang Z."/>
            <person name="Wu M."/>
        </authorList>
    </citation>
    <scope>NUCLEOTIDE SEQUENCE [LARGE SCALE GENOMIC DNA]</scope>
    <source>
        <strain evidence="12">PRA3</strain>
    </source>
</reference>
<dbReference type="PANTHER" id="PTHR11455:SF9">
    <property type="entry name" value="CRYPTOCHROME CIRCADIAN CLOCK 5 ISOFORM X1"/>
    <property type="match status" value="1"/>
</dbReference>
<name>A0A077AV75_9PROT</name>
<dbReference type="InterPro" id="IPR018394">
    <property type="entry name" value="DNA_photolyase_1_CS_C"/>
</dbReference>
<dbReference type="OrthoDB" id="9772484at2"/>
<dbReference type="GO" id="GO:0000719">
    <property type="term" value="P:photoreactive repair"/>
    <property type="evidence" value="ECO:0007669"/>
    <property type="project" value="UniProtKB-ARBA"/>
</dbReference>
<evidence type="ECO:0000313" key="12">
    <source>
        <dbReference type="EMBL" id="AIK97062.1"/>
    </source>
</evidence>
<evidence type="ECO:0000313" key="13">
    <source>
        <dbReference type="Proteomes" id="UP000028926"/>
    </source>
</evidence>
<dbReference type="Gene3D" id="3.40.50.620">
    <property type="entry name" value="HUPs"/>
    <property type="match status" value="1"/>
</dbReference>
<evidence type="ECO:0000256" key="7">
    <source>
        <dbReference type="ARBA" id="ARBA00033999"/>
    </source>
</evidence>
<evidence type="ECO:0000256" key="5">
    <source>
        <dbReference type="ARBA" id="ARBA00022827"/>
    </source>
</evidence>
<gene>
    <name evidence="12" type="ORF">ID47_10455</name>
</gene>
<keyword evidence="13" id="KW-1185">Reference proteome</keyword>
<feature type="domain" description="Photolyase/cryptochrome alpha/beta" evidence="11">
    <location>
        <begin position="1"/>
        <end position="125"/>
    </location>
</feature>
<comment type="catalytic activity">
    <reaction evidence="7">
        <text>cyclobutadipyrimidine (in DNA) = 2 pyrimidine residues (in DNA).</text>
        <dbReference type="EC" id="4.1.99.3"/>
    </reaction>
</comment>
<comment type="cofactor">
    <cofactor evidence="8">
        <name>FAD</name>
        <dbReference type="ChEBI" id="CHEBI:57692"/>
    </cofactor>
    <text evidence="8">Binds 1 FAD per subunit.</text>
</comment>
<dbReference type="InterPro" id="IPR036155">
    <property type="entry name" value="Crypto/Photolyase_N_sf"/>
</dbReference>
<dbReference type="Gene3D" id="1.25.40.80">
    <property type="match status" value="1"/>
</dbReference>
<dbReference type="Pfam" id="PF03441">
    <property type="entry name" value="FAD_binding_7"/>
    <property type="match status" value="1"/>
</dbReference>
<evidence type="ECO:0000256" key="6">
    <source>
        <dbReference type="ARBA" id="ARBA00022991"/>
    </source>
</evidence>
<protein>
    <recommendedName>
        <fullName evidence="3">Deoxyribodipyrimidine photo-lyase</fullName>
        <ecNumber evidence="2">4.1.99.3</ecNumber>
    </recommendedName>
</protein>
<keyword evidence="6 10" id="KW-0157">Chromophore</keyword>
<dbReference type="InterPro" id="IPR036134">
    <property type="entry name" value="Crypto/Photolyase_FAD-like_sf"/>
</dbReference>
<dbReference type="PROSITE" id="PS00394">
    <property type="entry name" value="DNA_PHOTOLYASES_1_1"/>
    <property type="match status" value="1"/>
</dbReference>
<evidence type="ECO:0000256" key="3">
    <source>
        <dbReference type="ARBA" id="ARBA00014046"/>
    </source>
</evidence>
<feature type="site" description="Electron transfer via tryptophanyl radical" evidence="9">
    <location>
        <position position="376"/>
    </location>
</feature>
<evidence type="ECO:0000256" key="10">
    <source>
        <dbReference type="RuleBase" id="RU004182"/>
    </source>
</evidence>
<dbReference type="SUPFAM" id="SSF52425">
    <property type="entry name" value="Cryptochrome/photolyase, N-terminal domain"/>
    <property type="match status" value="1"/>
</dbReference>
<keyword evidence="4 8" id="KW-0285">Flavoprotein</keyword>
<dbReference type="HOGENOM" id="CLU_010348_2_2_5"/>
<dbReference type="GO" id="GO:0009416">
    <property type="term" value="P:response to light stimulus"/>
    <property type="evidence" value="ECO:0007669"/>
    <property type="project" value="TreeGrafter"/>
</dbReference>
<dbReference type="GO" id="GO:0003677">
    <property type="term" value="F:DNA binding"/>
    <property type="evidence" value="ECO:0007669"/>
    <property type="project" value="TreeGrafter"/>
</dbReference>
<sequence>MKCIVWFRKDLRLTDNPALLEAIRLKADIIPLFILENHNRWQPGGASRWWLHHSLADLNSKLEGKMVFRQGKAASILKELIVESGATAVFWNRRYGPEDIAIDTALKSELQDKGILVKTFNSHLLFEPWEITNNQGKFFQVFTPYWKKCIAQANISKPIPPPPEIQLLDYTKNSLTSLNLLPTQPDWATGLRQTWTPGEAGAQERFDHFLGDLKGYKGNRNRLDREATSHLSPHLAWGEISVRQIWHGIYAHIASNLAIETDALTFLSEIGWREFSYHLLYHVPTLPQQPLKPQFANFPWQENPSAFKKWAQGLTGYPIVDAGMRELWHTGYMHNRVRMIVASFLIKDLLLPWQDGEAWFWDTLVDADLANNSANWQWVAGCGADAAPYFRIFNPVLQGEKFDPEGNYVRRWVPELRLLSNDFIHKPWQTSSIKLKEAGIKLGSTYPEPIINHDKARLRALEIYKSLP</sequence>
<dbReference type="SUPFAM" id="SSF48173">
    <property type="entry name" value="Cryptochrome/photolyase FAD-binding domain"/>
    <property type="match status" value="1"/>
</dbReference>
<dbReference type="InterPro" id="IPR014729">
    <property type="entry name" value="Rossmann-like_a/b/a_fold"/>
</dbReference>
<dbReference type="Proteomes" id="UP000028926">
    <property type="component" value="Chromosome"/>
</dbReference>
<dbReference type="InterPro" id="IPR006050">
    <property type="entry name" value="DNA_photolyase_N"/>
</dbReference>
<comment type="similarity">
    <text evidence="10">Belongs to the DNA photolyase family.</text>
</comment>
<dbReference type="PROSITE" id="PS00691">
    <property type="entry name" value="DNA_PHOTOLYASES_1_2"/>
    <property type="match status" value="1"/>
</dbReference>
<evidence type="ECO:0000256" key="1">
    <source>
        <dbReference type="ARBA" id="ARBA00001932"/>
    </source>
</evidence>
<keyword evidence="12" id="KW-0456">Lyase</keyword>
<feature type="binding site" evidence="8">
    <location>
        <position position="266"/>
    </location>
    <ligand>
        <name>FAD</name>
        <dbReference type="ChEBI" id="CHEBI:57692"/>
    </ligand>
</feature>
<accession>A0A077AV75</accession>
<dbReference type="AlphaFoldDB" id="A0A077AV75"/>